<dbReference type="InterPro" id="IPR049946">
    <property type="entry name" value="RIBOSOMAL_L20_CS"/>
</dbReference>
<gene>
    <name evidence="7" type="primary">rplT</name>
    <name evidence="10" type="ORF">C4541_04395</name>
</gene>
<evidence type="ECO:0000256" key="4">
    <source>
        <dbReference type="ARBA" id="ARBA00022980"/>
    </source>
</evidence>
<evidence type="ECO:0000256" key="1">
    <source>
        <dbReference type="ARBA" id="ARBA00007698"/>
    </source>
</evidence>
<dbReference type="EMBL" id="QZJZ01000031">
    <property type="protein sequence ID" value="RJP60291.1"/>
    <property type="molecule type" value="Genomic_DNA"/>
</dbReference>
<reference evidence="10 11" key="1">
    <citation type="journal article" date="2017" name="ISME J.">
        <title>Energy and carbon metabolisms in a deep terrestrial subsurface fluid microbial community.</title>
        <authorList>
            <person name="Momper L."/>
            <person name="Jungbluth S.P."/>
            <person name="Lee M.D."/>
            <person name="Amend J.P."/>
        </authorList>
    </citation>
    <scope>NUCLEOTIDE SEQUENCE [LARGE SCALE GENOMIC DNA]</scope>
    <source>
        <strain evidence="10">SURF_26</strain>
    </source>
</reference>
<keyword evidence="4 7" id="KW-0689">Ribosomal protein</keyword>
<evidence type="ECO:0000256" key="9">
    <source>
        <dbReference type="SAM" id="MobiDB-lite"/>
    </source>
</evidence>
<evidence type="ECO:0000256" key="5">
    <source>
        <dbReference type="ARBA" id="ARBA00023274"/>
    </source>
</evidence>
<keyword evidence="2 7" id="KW-0699">rRNA-binding</keyword>
<comment type="function">
    <text evidence="7 8">Binds directly to 23S ribosomal RNA and is necessary for the in vitro assembly process of the 50S ribosomal subunit. It is not involved in the protein synthesizing functions of that subunit.</text>
</comment>
<dbReference type="Proteomes" id="UP000266426">
    <property type="component" value="Unassembled WGS sequence"/>
</dbReference>
<dbReference type="GO" id="GO:0000027">
    <property type="term" value="P:ribosomal large subunit assembly"/>
    <property type="evidence" value="ECO:0007669"/>
    <property type="project" value="UniProtKB-UniRule"/>
</dbReference>
<dbReference type="GO" id="GO:0003735">
    <property type="term" value="F:structural constituent of ribosome"/>
    <property type="evidence" value="ECO:0007669"/>
    <property type="project" value="InterPro"/>
</dbReference>
<feature type="compositionally biased region" description="Basic residues" evidence="9">
    <location>
        <begin position="10"/>
        <end position="22"/>
    </location>
</feature>
<dbReference type="InterPro" id="IPR035566">
    <property type="entry name" value="Ribosomal_protein_bL20_C"/>
</dbReference>
<name>A0A3A4RFE5_9BACT</name>
<dbReference type="InterPro" id="IPR005813">
    <property type="entry name" value="Ribosomal_bL20"/>
</dbReference>
<dbReference type="NCBIfam" id="TIGR01032">
    <property type="entry name" value="rplT_bact"/>
    <property type="match status" value="1"/>
</dbReference>
<proteinExistence type="inferred from homology"/>
<dbReference type="PRINTS" id="PR00062">
    <property type="entry name" value="RIBOSOMALL20"/>
</dbReference>
<evidence type="ECO:0000256" key="3">
    <source>
        <dbReference type="ARBA" id="ARBA00022884"/>
    </source>
</evidence>
<organism evidence="10 11">
    <name type="scientific">Candidatus Auribacter fodinae</name>
    <dbReference type="NCBI Taxonomy" id="2093366"/>
    <lineage>
        <taxon>Bacteria</taxon>
        <taxon>Pseudomonadati</taxon>
        <taxon>Candidatus Auribacterota</taxon>
        <taxon>Candidatus Auribacteria</taxon>
        <taxon>Candidatus Auribacterales</taxon>
        <taxon>Candidatus Auribacteraceae</taxon>
        <taxon>Candidatus Auribacter</taxon>
    </lineage>
</organism>
<comment type="caution">
    <text evidence="10">The sequence shown here is derived from an EMBL/GenBank/DDBJ whole genome shotgun (WGS) entry which is preliminary data.</text>
</comment>
<dbReference type="CDD" id="cd07026">
    <property type="entry name" value="Ribosomal_L20"/>
    <property type="match status" value="1"/>
</dbReference>
<evidence type="ECO:0000313" key="10">
    <source>
        <dbReference type="EMBL" id="RJP60291.1"/>
    </source>
</evidence>
<protein>
    <recommendedName>
        <fullName evidence="6 7">Large ribosomal subunit protein bL20</fullName>
    </recommendedName>
</protein>
<comment type="similarity">
    <text evidence="1 7 8">Belongs to the bacterial ribosomal protein bL20 family.</text>
</comment>
<dbReference type="HAMAP" id="MF_00382">
    <property type="entry name" value="Ribosomal_bL20"/>
    <property type="match status" value="1"/>
</dbReference>
<dbReference type="FunFam" id="1.10.1900.20:FF:000001">
    <property type="entry name" value="50S ribosomal protein L20"/>
    <property type="match status" value="1"/>
</dbReference>
<accession>A0A3A4RFE5</accession>
<dbReference type="GO" id="GO:1990904">
    <property type="term" value="C:ribonucleoprotein complex"/>
    <property type="evidence" value="ECO:0007669"/>
    <property type="project" value="UniProtKB-KW"/>
</dbReference>
<dbReference type="SUPFAM" id="SSF74731">
    <property type="entry name" value="Ribosomal protein L20"/>
    <property type="match status" value="1"/>
</dbReference>
<evidence type="ECO:0000313" key="11">
    <source>
        <dbReference type="Proteomes" id="UP000266426"/>
    </source>
</evidence>
<dbReference type="AlphaFoldDB" id="A0A3A4RFE5"/>
<dbReference type="Gene3D" id="6.10.160.10">
    <property type="match status" value="1"/>
</dbReference>
<dbReference type="PROSITE" id="PS00937">
    <property type="entry name" value="RIBOSOMAL_L20"/>
    <property type="match status" value="1"/>
</dbReference>
<evidence type="ECO:0000256" key="2">
    <source>
        <dbReference type="ARBA" id="ARBA00022730"/>
    </source>
</evidence>
<evidence type="ECO:0000256" key="8">
    <source>
        <dbReference type="RuleBase" id="RU000560"/>
    </source>
</evidence>
<dbReference type="PANTHER" id="PTHR10986">
    <property type="entry name" value="39S RIBOSOMAL PROTEIN L20"/>
    <property type="match status" value="1"/>
</dbReference>
<dbReference type="GO" id="GO:0006412">
    <property type="term" value="P:translation"/>
    <property type="evidence" value="ECO:0007669"/>
    <property type="project" value="InterPro"/>
</dbReference>
<keyword evidence="5 7" id="KW-0687">Ribonucleoprotein</keyword>
<keyword evidence="3 7" id="KW-0694">RNA-binding</keyword>
<sequence>MTRARNIPASRRRRKKVLKRAKGFRGARRNHIRLTQEMTDKAMAFAYRGRKERKRDFRGLWIVRISAATKACGTSYSKFMDGLKKLNITLNRKVLADLAVSEQSVFEKLVAIANQ</sequence>
<dbReference type="GO" id="GO:0019843">
    <property type="term" value="F:rRNA binding"/>
    <property type="evidence" value="ECO:0007669"/>
    <property type="project" value="UniProtKB-UniRule"/>
</dbReference>
<evidence type="ECO:0000256" key="7">
    <source>
        <dbReference type="HAMAP-Rule" id="MF_00382"/>
    </source>
</evidence>
<dbReference type="GO" id="GO:0005840">
    <property type="term" value="C:ribosome"/>
    <property type="evidence" value="ECO:0007669"/>
    <property type="project" value="UniProtKB-KW"/>
</dbReference>
<feature type="region of interest" description="Disordered" evidence="9">
    <location>
        <begin position="1"/>
        <end position="22"/>
    </location>
</feature>
<dbReference type="Gene3D" id="1.10.1900.20">
    <property type="entry name" value="Ribosomal protein L20"/>
    <property type="match status" value="1"/>
</dbReference>
<dbReference type="Pfam" id="PF00453">
    <property type="entry name" value="Ribosomal_L20"/>
    <property type="match status" value="1"/>
</dbReference>
<evidence type="ECO:0000256" key="6">
    <source>
        <dbReference type="ARBA" id="ARBA00035172"/>
    </source>
</evidence>